<dbReference type="EMBL" id="JARKIE010000055">
    <property type="protein sequence ID" value="KAJ7691941.1"/>
    <property type="molecule type" value="Genomic_DNA"/>
</dbReference>
<sequence>MEQNTGIIQIPKSVRELVKIQPYNEETDSEQKQAYLAKMQGTRMPVLPVHTLAEKQLFAELMRTSPTFQRCSTSVSLPAVEIWNQKAETAKDIYYKVNCAICVVEETLIHFSTTRRTAYCLLEWSVQRLR</sequence>
<organism evidence="1 2">
    <name type="scientific">Mycena rosella</name>
    <name type="common">Pink bonnet</name>
    <name type="synonym">Agaricus rosellus</name>
    <dbReference type="NCBI Taxonomy" id="1033263"/>
    <lineage>
        <taxon>Eukaryota</taxon>
        <taxon>Fungi</taxon>
        <taxon>Dikarya</taxon>
        <taxon>Basidiomycota</taxon>
        <taxon>Agaricomycotina</taxon>
        <taxon>Agaricomycetes</taxon>
        <taxon>Agaricomycetidae</taxon>
        <taxon>Agaricales</taxon>
        <taxon>Marasmiineae</taxon>
        <taxon>Mycenaceae</taxon>
        <taxon>Mycena</taxon>
    </lineage>
</organism>
<accession>A0AAD7DIX1</accession>
<dbReference type="Proteomes" id="UP001221757">
    <property type="component" value="Unassembled WGS sequence"/>
</dbReference>
<gene>
    <name evidence="1" type="ORF">B0H17DRAFT_934610</name>
</gene>
<name>A0AAD7DIX1_MYCRO</name>
<evidence type="ECO:0000313" key="2">
    <source>
        <dbReference type="Proteomes" id="UP001221757"/>
    </source>
</evidence>
<protein>
    <submittedName>
        <fullName evidence="1">Uncharacterized protein</fullName>
    </submittedName>
</protein>
<keyword evidence="2" id="KW-1185">Reference proteome</keyword>
<comment type="caution">
    <text evidence="1">The sequence shown here is derived from an EMBL/GenBank/DDBJ whole genome shotgun (WGS) entry which is preliminary data.</text>
</comment>
<evidence type="ECO:0000313" key="1">
    <source>
        <dbReference type="EMBL" id="KAJ7691941.1"/>
    </source>
</evidence>
<reference evidence="1" key="1">
    <citation type="submission" date="2023-03" db="EMBL/GenBank/DDBJ databases">
        <title>Massive genome expansion in bonnet fungi (Mycena s.s.) driven by repeated elements and novel gene families across ecological guilds.</title>
        <authorList>
            <consortium name="Lawrence Berkeley National Laboratory"/>
            <person name="Harder C.B."/>
            <person name="Miyauchi S."/>
            <person name="Viragh M."/>
            <person name="Kuo A."/>
            <person name="Thoen E."/>
            <person name="Andreopoulos B."/>
            <person name="Lu D."/>
            <person name="Skrede I."/>
            <person name="Drula E."/>
            <person name="Henrissat B."/>
            <person name="Morin E."/>
            <person name="Kohler A."/>
            <person name="Barry K."/>
            <person name="LaButti K."/>
            <person name="Morin E."/>
            <person name="Salamov A."/>
            <person name="Lipzen A."/>
            <person name="Mereny Z."/>
            <person name="Hegedus B."/>
            <person name="Baldrian P."/>
            <person name="Stursova M."/>
            <person name="Weitz H."/>
            <person name="Taylor A."/>
            <person name="Grigoriev I.V."/>
            <person name="Nagy L.G."/>
            <person name="Martin F."/>
            <person name="Kauserud H."/>
        </authorList>
    </citation>
    <scope>NUCLEOTIDE SEQUENCE</scope>
    <source>
        <strain evidence="1">CBHHK067</strain>
    </source>
</reference>
<dbReference type="AlphaFoldDB" id="A0AAD7DIX1"/>
<proteinExistence type="predicted"/>